<accession>A0A1N6RH26</accession>
<reference evidence="1 2" key="1">
    <citation type="submission" date="2017-01" db="EMBL/GenBank/DDBJ databases">
        <authorList>
            <person name="Mah S.A."/>
            <person name="Swanson W.J."/>
            <person name="Moy G.W."/>
            <person name="Vacquier V.D."/>
        </authorList>
    </citation>
    <scope>NUCLEOTIDE SEQUENCE [LARGE SCALE GENOMIC DNA]</scope>
    <source>
        <strain evidence="1 2">DSM 7027</strain>
    </source>
</reference>
<organism evidence="1 2">
    <name type="scientific">Marinobacterium stanieri</name>
    <dbReference type="NCBI Taxonomy" id="49186"/>
    <lineage>
        <taxon>Bacteria</taxon>
        <taxon>Pseudomonadati</taxon>
        <taxon>Pseudomonadota</taxon>
        <taxon>Gammaproteobacteria</taxon>
        <taxon>Oceanospirillales</taxon>
        <taxon>Oceanospirillaceae</taxon>
        <taxon>Marinobacterium</taxon>
    </lineage>
</organism>
<dbReference type="EMBL" id="FTMN01000003">
    <property type="protein sequence ID" value="SIQ28002.1"/>
    <property type="molecule type" value="Genomic_DNA"/>
</dbReference>
<name>A0A1N6RH26_9GAMM</name>
<evidence type="ECO:0000313" key="1">
    <source>
        <dbReference type="EMBL" id="SIQ28002.1"/>
    </source>
</evidence>
<proteinExistence type="predicted"/>
<keyword evidence="2" id="KW-1185">Reference proteome</keyword>
<evidence type="ECO:0000313" key="2">
    <source>
        <dbReference type="Proteomes" id="UP000186895"/>
    </source>
</evidence>
<dbReference type="Proteomes" id="UP000186895">
    <property type="component" value="Unassembled WGS sequence"/>
</dbReference>
<protein>
    <submittedName>
        <fullName evidence="1">Uncharacterized protein</fullName>
    </submittedName>
</protein>
<sequence>MILKKGYPINYNGLEGRDSRYVQGKMRILKRRDG</sequence>
<dbReference type="AlphaFoldDB" id="A0A1N6RH26"/>
<gene>
    <name evidence="1" type="ORF">SAMN05421647_103325</name>
</gene>